<comment type="caution">
    <text evidence="1">The sequence shown here is derived from an EMBL/GenBank/DDBJ whole genome shotgun (WGS) entry which is preliminary data.</text>
</comment>
<evidence type="ECO:0000313" key="2">
    <source>
        <dbReference type="Proteomes" id="UP000572635"/>
    </source>
</evidence>
<dbReference type="AlphaFoldDB" id="A0A7W8QMF1"/>
<proteinExistence type="predicted"/>
<dbReference type="EMBL" id="JACHDB010000001">
    <property type="protein sequence ID" value="MBB5432964.1"/>
    <property type="molecule type" value="Genomic_DNA"/>
</dbReference>
<dbReference type="RefSeq" id="WP_184392452.1">
    <property type="nucleotide sequence ID" value="NZ_BAAAJD010000187.1"/>
</dbReference>
<sequence length="101" mass="11192">MTDDVEGATGLDGLDTEELRRRAFARARQRWDVQFFWRIIKSIPAAEAAAGNWEAGPEGVSTASAQVSEALAEHGDPRVQEVLRPVYIEYLTEHGEPTARP</sequence>
<organism evidence="1 2">
    <name type="scientific">Nocardiopsis composta</name>
    <dbReference type="NCBI Taxonomy" id="157465"/>
    <lineage>
        <taxon>Bacteria</taxon>
        <taxon>Bacillati</taxon>
        <taxon>Actinomycetota</taxon>
        <taxon>Actinomycetes</taxon>
        <taxon>Streptosporangiales</taxon>
        <taxon>Nocardiopsidaceae</taxon>
        <taxon>Nocardiopsis</taxon>
    </lineage>
</organism>
<accession>A0A7W8QMF1</accession>
<evidence type="ECO:0000313" key="1">
    <source>
        <dbReference type="EMBL" id="MBB5432964.1"/>
    </source>
</evidence>
<reference evidence="1 2" key="1">
    <citation type="submission" date="2020-08" db="EMBL/GenBank/DDBJ databases">
        <title>Sequencing the genomes of 1000 actinobacteria strains.</title>
        <authorList>
            <person name="Klenk H.-P."/>
        </authorList>
    </citation>
    <scope>NUCLEOTIDE SEQUENCE [LARGE SCALE GENOMIC DNA]</scope>
    <source>
        <strain evidence="1 2">DSM 44551</strain>
    </source>
</reference>
<gene>
    <name evidence="1" type="ORF">HDA36_003048</name>
</gene>
<protein>
    <submittedName>
        <fullName evidence="1">Uncharacterized protein</fullName>
    </submittedName>
</protein>
<dbReference type="Proteomes" id="UP000572635">
    <property type="component" value="Unassembled WGS sequence"/>
</dbReference>
<name>A0A7W8QMF1_9ACTN</name>
<keyword evidence="2" id="KW-1185">Reference proteome</keyword>